<keyword evidence="2" id="KW-1185">Reference proteome</keyword>
<evidence type="ECO:0000313" key="1">
    <source>
        <dbReference type="EMBL" id="ODA30004.1"/>
    </source>
</evidence>
<dbReference type="AlphaFoldDB" id="A0A1C3E9V9"/>
<sequence>MTWGQTRTFDPYHPSRRILFLESFASSREPISSQFEAKRQALAKSAKEFCRVHGVFGMHHLQVSTLPQQESHIEDRRNMLAQSCKHGTRV</sequence>
<gene>
    <name evidence="1" type="ORF">A6X21_06610</name>
</gene>
<evidence type="ECO:0000313" key="2">
    <source>
        <dbReference type="Proteomes" id="UP000094828"/>
    </source>
</evidence>
<protein>
    <submittedName>
        <fullName evidence="1">Uncharacterized protein</fullName>
    </submittedName>
</protein>
<comment type="caution">
    <text evidence="1">The sequence shown here is derived from an EMBL/GenBank/DDBJ whole genome shotgun (WGS) entry which is preliminary data.</text>
</comment>
<name>A0A1C3E9V9_9PLAN</name>
<dbReference type="Proteomes" id="UP000094828">
    <property type="component" value="Unassembled WGS sequence"/>
</dbReference>
<organism evidence="1 2">
    <name type="scientific">Planctopirus hydrillae</name>
    <dbReference type="NCBI Taxonomy" id="1841610"/>
    <lineage>
        <taxon>Bacteria</taxon>
        <taxon>Pseudomonadati</taxon>
        <taxon>Planctomycetota</taxon>
        <taxon>Planctomycetia</taxon>
        <taxon>Planctomycetales</taxon>
        <taxon>Planctomycetaceae</taxon>
        <taxon>Planctopirus</taxon>
    </lineage>
</organism>
<accession>A0A1C3E9V9</accession>
<dbReference type="EMBL" id="LYDR01000116">
    <property type="protein sequence ID" value="ODA30004.1"/>
    <property type="molecule type" value="Genomic_DNA"/>
</dbReference>
<proteinExistence type="predicted"/>
<reference evidence="1 2" key="1">
    <citation type="submission" date="2016-05" db="EMBL/GenBank/DDBJ databases">
        <title>Genomic and physiological characterization of Planctopirus sp. isolated from fresh water lake.</title>
        <authorList>
            <person name="Subhash Y."/>
            <person name="Ramana C."/>
        </authorList>
    </citation>
    <scope>NUCLEOTIDE SEQUENCE [LARGE SCALE GENOMIC DNA]</scope>
    <source>
        <strain evidence="1 2">JC280</strain>
    </source>
</reference>